<accession>A0A7K8NTM9</accession>
<dbReference type="GO" id="GO:0003723">
    <property type="term" value="F:RNA binding"/>
    <property type="evidence" value="ECO:0007669"/>
    <property type="project" value="TreeGrafter"/>
</dbReference>
<evidence type="ECO:0000313" key="4">
    <source>
        <dbReference type="Proteomes" id="UP000524187"/>
    </source>
</evidence>
<dbReference type="AlphaFoldDB" id="A0A7K8NTM9"/>
<dbReference type="Proteomes" id="UP000524187">
    <property type="component" value="Unassembled WGS sequence"/>
</dbReference>
<dbReference type="EMBL" id="VWPT01000358">
    <property type="protein sequence ID" value="NXE56690.1"/>
    <property type="molecule type" value="Genomic_DNA"/>
</dbReference>
<protein>
    <submittedName>
        <fullName evidence="3">ABEC1 enzyme</fullName>
    </submittedName>
</protein>
<keyword evidence="1" id="KW-0479">Metal-binding</keyword>
<sequence length="184" mass="21955">LAFLFCFSMYISKKAFKRHFDPRENPRVTYLLCELQWGDKGRPWIHWVKNGHFHAERYFLRKVFKMRRSNNNVNCSITLYLSWSPCAKCCCEMLYFLKKHPYVDICIYVARLYYKENEGIHNSFKNLVNSANVTIAVMKTEDYIYCWETFANGNADGDSWFMDIKSQISNNELELEHILKVSKL</sequence>
<dbReference type="PANTHER" id="PTHR13857:SF26">
    <property type="entry name" value="C-U-EDITING ENZYME APOBEC-1"/>
    <property type="match status" value="1"/>
</dbReference>
<evidence type="ECO:0000256" key="1">
    <source>
        <dbReference type="ARBA" id="ARBA00022723"/>
    </source>
</evidence>
<feature type="non-terminal residue" evidence="3">
    <location>
        <position position="184"/>
    </location>
</feature>
<dbReference type="GO" id="GO:0004126">
    <property type="term" value="F:cytidine deaminase activity"/>
    <property type="evidence" value="ECO:0007669"/>
    <property type="project" value="TreeGrafter"/>
</dbReference>
<dbReference type="InterPro" id="IPR016193">
    <property type="entry name" value="Cytidine_deaminase-like"/>
</dbReference>
<keyword evidence="4" id="KW-1185">Reference proteome</keyword>
<gene>
    <name evidence="3" type="primary">Apobec1</name>
    <name evidence="3" type="ORF">CASCAS_R15250</name>
</gene>
<evidence type="ECO:0000313" key="3">
    <source>
        <dbReference type="EMBL" id="NXE56690.1"/>
    </source>
</evidence>
<dbReference type="GO" id="GO:0005737">
    <property type="term" value="C:cytoplasm"/>
    <property type="evidence" value="ECO:0007669"/>
    <property type="project" value="TreeGrafter"/>
</dbReference>
<feature type="non-terminal residue" evidence="3">
    <location>
        <position position="1"/>
    </location>
</feature>
<dbReference type="GO" id="GO:0016554">
    <property type="term" value="P:cytidine to uridine editing"/>
    <property type="evidence" value="ECO:0007669"/>
    <property type="project" value="TreeGrafter"/>
</dbReference>
<dbReference type="SUPFAM" id="SSF53927">
    <property type="entry name" value="Cytidine deaminase-like"/>
    <property type="match status" value="1"/>
</dbReference>
<dbReference type="PROSITE" id="PS00903">
    <property type="entry name" value="CYT_DCMP_DEAMINASES_1"/>
    <property type="match status" value="1"/>
</dbReference>
<reference evidence="3 4" key="1">
    <citation type="submission" date="2019-09" db="EMBL/GenBank/DDBJ databases">
        <title>Bird 10,000 Genomes (B10K) Project - Family phase.</title>
        <authorList>
            <person name="Zhang G."/>
        </authorList>
    </citation>
    <scope>NUCLEOTIDE SEQUENCE [LARGE SCALE GENOMIC DNA]</scope>
    <source>
        <strain evidence="3">B10K-LSUMZ-50683</strain>
        <tissue evidence="3">Muscle</tissue>
    </source>
</reference>
<dbReference type="Gene3D" id="3.40.140.10">
    <property type="entry name" value="Cytidine Deaminase, domain 2"/>
    <property type="match status" value="1"/>
</dbReference>
<organism evidence="3 4">
    <name type="scientific">Casuarius casuarius</name>
    <name type="common">Southern cassowary</name>
    <name type="synonym">Struthio casuarius</name>
    <dbReference type="NCBI Taxonomy" id="8787"/>
    <lineage>
        <taxon>Eukaryota</taxon>
        <taxon>Metazoa</taxon>
        <taxon>Chordata</taxon>
        <taxon>Craniata</taxon>
        <taxon>Vertebrata</taxon>
        <taxon>Euteleostomi</taxon>
        <taxon>Archelosauria</taxon>
        <taxon>Archosauria</taxon>
        <taxon>Dinosauria</taxon>
        <taxon>Saurischia</taxon>
        <taxon>Theropoda</taxon>
        <taxon>Coelurosauria</taxon>
        <taxon>Aves</taxon>
        <taxon>Palaeognathae</taxon>
        <taxon>Casuariiformes</taxon>
        <taxon>Casuariidae</taxon>
        <taxon>Casuarius</taxon>
    </lineage>
</organism>
<dbReference type="GO" id="GO:0005634">
    <property type="term" value="C:nucleus"/>
    <property type="evidence" value="ECO:0007669"/>
    <property type="project" value="TreeGrafter"/>
</dbReference>
<proteinExistence type="predicted"/>
<dbReference type="InterPro" id="IPR016192">
    <property type="entry name" value="APOBEC/CMP_deaminase_Zn-bd"/>
</dbReference>
<comment type="caution">
    <text evidence="3">The sequence shown here is derived from an EMBL/GenBank/DDBJ whole genome shotgun (WGS) entry which is preliminary data.</text>
</comment>
<dbReference type="InterPro" id="IPR050610">
    <property type="entry name" value="APOBEC_Cyt_Deaminase"/>
</dbReference>
<name>A0A7K8NTM9_CASCA</name>
<dbReference type="PANTHER" id="PTHR13857">
    <property type="entry name" value="MRNA EDITING ENZYME"/>
    <property type="match status" value="1"/>
</dbReference>
<evidence type="ECO:0000256" key="2">
    <source>
        <dbReference type="ARBA" id="ARBA00022801"/>
    </source>
</evidence>
<dbReference type="Pfam" id="PF18750">
    <property type="entry name" value="SNAD4"/>
    <property type="match status" value="1"/>
</dbReference>
<dbReference type="GO" id="GO:0008270">
    <property type="term" value="F:zinc ion binding"/>
    <property type="evidence" value="ECO:0007669"/>
    <property type="project" value="InterPro"/>
</dbReference>
<keyword evidence="2" id="KW-0378">Hydrolase</keyword>